<keyword evidence="2" id="KW-1003">Cell membrane</keyword>
<evidence type="ECO:0000256" key="3">
    <source>
        <dbReference type="ARBA" id="ARBA00022692"/>
    </source>
</evidence>
<keyword evidence="9" id="KW-1185">Reference proteome</keyword>
<feature type="domain" description="RDD" evidence="7">
    <location>
        <begin position="6"/>
        <end position="131"/>
    </location>
</feature>
<proteinExistence type="predicted"/>
<evidence type="ECO:0000313" key="8">
    <source>
        <dbReference type="EMBL" id="MFE8698210.1"/>
    </source>
</evidence>
<evidence type="ECO:0000256" key="5">
    <source>
        <dbReference type="ARBA" id="ARBA00023136"/>
    </source>
</evidence>
<dbReference type="PANTHER" id="PTHR36115">
    <property type="entry name" value="PROLINE-RICH ANTIGEN HOMOLOG-RELATED"/>
    <property type="match status" value="1"/>
</dbReference>
<dbReference type="RefSeq" id="WP_389222388.1">
    <property type="nucleotide sequence ID" value="NZ_JBIACJ010000011.1"/>
</dbReference>
<comment type="subcellular location">
    <subcellularLocation>
        <location evidence="1">Cell membrane</location>
        <topology evidence="1">Multi-pass membrane protein</topology>
    </subcellularLocation>
</comment>
<gene>
    <name evidence="8" type="ORF">ACFYKT_17960</name>
</gene>
<dbReference type="InterPro" id="IPR051791">
    <property type="entry name" value="Pra-immunoreactive"/>
</dbReference>
<feature type="transmembrane region" description="Helical" evidence="6">
    <location>
        <begin position="45"/>
        <end position="68"/>
    </location>
</feature>
<evidence type="ECO:0000256" key="1">
    <source>
        <dbReference type="ARBA" id="ARBA00004651"/>
    </source>
</evidence>
<dbReference type="Proteomes" id="UP001601058">
    <property type="component" value="Unassembled WGS sequence"/>
</dbReference>
<accession>A0ABW6K4I1</accession>
<protein>
    <submittedName>
        <fullName evidence="8">RDD family protein</fullName>
    </submittedName>
</protein>
<evidence type="ECO:0000256" key="2">
    <source>
        <dbReference type="ARBA" id="ARBA00022475"/>
    </source>
</evidence>
<sequence>MDKRAAGFGIRLIADILDFFILVLPISAVFYLIKGEYSYEWATGWTWQIIYTLYLTFIPLLWSGYVIGKRILKIKVKRINESELTFKNMFLREVVGKFLVMNLTFGISAIVSVFMVVFRKDKRTVHDLIGGTYVSYDR</sequence>
<dbReference type="InterPro" id="IPR010432">
    <property type="entry name" value="RDD"/>
</dbReference>
<reference evidence="8 9" key="1">
    <citation type="submission" date="2024-08" db="EMBL/GenBank/DDBJ databases">
        <title>Two novel Cytobacillus novel species.</title>
        <authorList>
            <person name="Liu G."/>
        </authorList>
    </citation>
    <scope>NUCLEOTIDE SEQUENCE [LARGE SCALE GENOMIC DNA]</scope>
    <source>
        <strain evidence="8 9">FJAT-53684</strain>
    </source>
</reference>
<evidence type="ECO:0000259" key="7">
    <source>
        <dbReference type="Pfam" id="PF06271"/>
    </source>
</evidence>
<keyword evidence="3 6" id="KW-0812">Transmembrane</keyword>
<evidence type="ECO:0000256" key="6">
    <source>
        <dbReference type="SAM" id="Phobius"/>
    </source>
</evidence>
<feature type="transmembrane region" description="Helical" evidence="6">
    <location>
        <begin position="98"/>
        <end position="118"/>
    </location>
</feature>
<evidence type="ECO:0000256" key="4">
    <source>
        <dbReference type="ARBA" id="ARBA00022989"/>
    </source>
</evidence>
<dbReference type="PANTHER" id="PTHR36115:SF9">
    <property type="entry name" value="LMO1584 PROTEIN"/>
    <property type="match status" value="1"/>
</dbReference>
<keyword evidence="5 6" id="KW-0472">Membrane</keyword>
<name>A0ABW6K4I1_9BACI</name>
<evidence type="ECO:0000313" key="9">
    <source>
        <dbReference type="Proteomes" id="UP001601058"/>
    </source>
</evidence>
<organism evidence="8 9">
    <name type="scientific">Cytobacillus mangrovibacter</name>
    <dbReference type="NCBI Taxonomy" id="3299024"/>
    <lineage>
        <taxon>Bacteria</taxon>
        <taxon>Bacillati</taxon>
        <taxon>Bacillota</taxon>
        <taxon>Bacilli</taxon>
        <taxon>Bacillales</taxon>
        <taxon>Bacillaceae</taxon>
        <taxon>Cytobacillus</taxon>
    </lineage>
</organism>
<dbReference type="Pfam" id="PF06271">
    <property type="entry name" value="RDD"/>
    <property type="match status" value="1"/>
</dbReference>
<feature type="transmembrane region" description="Helical" evidence="6">
    <location>
        <begin position="12"/>
        <end position="33"/>
    </location>
</feature>
<dbReference type="EMBL" id="JBIACJ010000011">
    <property type="protein sequence ID" value="MFE8698210.1"/>
    <property type="molecule type" value="Genomic_DNA"/>
</dbReference>
<comment type="caution">
    <text evidence="8">The sequence shown here is derived from an EMBL/GenBank/DDBJ whole genome shotgun (WGS) entry which is preliminary data.</text>
</comment>
<keyword evidence="4 6" id="KW-1133">Transmembrane helix</keyword>